<dbReference type="Gene3D" id="2.60.40.1250">
    <property type="entry name" value="Thiol:disulfide interchange protein DsbD, N-terminal domain"/>
    <property type="match status" value="1"/>
</dbReference>
<dbReference type="SUPFAM" id="SSF74863">
    <property type="entry name" value="Thiol:disulfide interchange protein DsbD, N-terminal domain (DsbD-alpha)"/>
    <property type="match status" value="1"/>
</dbReference>
<dbReference type="OrthoDB" id="9811036at2"/>
<dbReference type="Proteomes" id="UP000243793">
    <property type="component" value="Chromosome"/>
</dbReference>
<dbReference type="KEGG" id="ocm:CBP12_07280"/>
<dbReference type="InterPro" id="IPR028250">
    <property type="entry name" value="DsbDN"/>
</dbReference>
<dbReference type="GO" id="GO:0015035">
    <property type="term" value="F:protein-disulfide reductase activity"/>
    <property type="evidence" value="ECO:0007669"/>
    <property type="project" value="TreeGrafter"/>
</dbReference>
<sequence>MMLSLSARTISCKRLFLSSLFSLTLVTNVAHAGLFSWFSAKDANEAQQSEFLTPEQAFSLDSQQTAEALLLSFNVAPGYYLYRQQLIITPEQVEFGKWQLPPGTPHQDIYYGESQVYNESFTLNLPLSHINDGAKVKVQYQGCTQDLCYAPQTEWVELESKK</sequence>
<accession>A0A1Y0CXA2</accession>
<keyword evidence="1" id="KW-0732">Signal</keyword>
<organism evidence="3 4">
    <name type="scientific">Oceanisphaera avium</name>
    <dbReference type="NCBI Taxonomy" id="1903694"/>
    <lineage>
        <taxon>Bacteria</taxon>
        <taxon>Pseudomonadati</taxon>
        <taxon>Pseudomonadota</taxon>
        <taxon>Gammaproteobacteria</taxon>
        <taxon>Aeromonadales</taxon>
        <taxon>Aeromonadaceae</taxon>
        <taxon>Oceanisphaera</taxon>
    </lineage>
</organism>
<evidence type="ECO:0000313" key="3">
    <source>
        <dbReference type="EMBL" id="ART79971.1"/>
    </source>
</evidence>
<dbReference type="InterPro" id="IPR036929">
    <property type="entry name" value="DsbDN_sf"/>
</dbReference>
<dbReference type="GO" id="GO:0045454">
    <property type="term" value="P:cell redox homeostasis"/>
    <property type="evidence" value="ECO:0007669"/>
    <property type="project" value="TreeGrafter"/>
</dbReference>
<dbReference type="PANTHER" id="PTHR32234">
    <property type="entry name" value="THIOL:DISULFIDE INTERCHANGE PROTEIN DSBD"/>
    <property type="match status" value="1"/>
</dbReference>
<gene>
    <name evidence="3" type="ORF">CBP12_07280</name>
</gene>
<evidence type="ECO:0000313" key="4">
    <source>
        <dbReference type="Proteomes" id="UP000243793"/>
    </source>
</evidence>
<reference evidence="4" key="1">
    <citation type="submission" date="2017-05" db="EMBL/GenBank/DDBJ databases">
        <authorList>
            <person name="Sung H."/>
        </authorList>
    </citation>
    <scope>NUCLEOTIDE SEQUENCE [LARGE SCALE GENOMIC DNA]</scope>
    <source>
        <strain evidence="4">AMac2203</strain>
    </source>
</reference>
<dbReference type="Pfam" id="PF11412">
    <property type="entry name" value="DsbD_N"/>
    <property type="match status" value="1"/>
</dbReference>
<name>A0A1Y0CXA2_9GAMM</name>
<feature type="signal peptide" evidence="1">
    <location>
        <begin position="1"/>
        <end position="32"/>
    </location>
</feature>
<dbReference type="RefSeq" id="WP_086963842.1">
    <property type="nucleotide sequence ID" value="NZ_CP021376.1"/>
</dbReference>
<evidence type="ECO:0000259" key="2">
    <source>
        <dbReference type="Pfam" id="PF11412"/>
    </source>
</evidence>
<dbReference type="PANTHER" id="PTHR32234:SF0">
    <property type="entry name" value="THIOL:DISULFIDE INTERCHANGE PROTEIN DSBD"/>
    <property type="match status" value="1"/>
</dbReference>
<keyword evidence="4" id="KW-1185">Reference proteome</keyword>
<feature type="domain" description="Thiol:disulfide interchange protein DsbD N-terminal" evidence="2">
    <location>
        <begin position="48"/>
        <end position="158"/>
    </location>
</feature>
<proteinExistence type="predicted"/>
<feature type="chain" id="PRO_5012598185" description="Thiol:disulfide interchange protein DsbD N-terminal domain-containing protein" evidence="1">
    <location>
        <begin position="33"/>
        <end position="162"/>
    </location>
</feature>
<dbReference type="AlphaFoldDB" id="A0A1Y0CXA2"/>
<protein>
    <recommendedName>
        <fullName evidence="2">Thiol:disulfide interchange protein DsbD N-terminal domain-containing protein</fullName>
    </recommendedName>
</protein>
<dbReference type="EMBL" id="CP021376">
    <property type="protein sequence ID" value="ART79971.1"/>
    <property type="molecule type" value="Genomic_DNA"/>
</dbReference>
<evidence type="ECO:0000256" key="1">
    <source>
        <dbReference type="SAM" id="SignalP"/>
    </source>
</evidence>